<comment type="caution">
    <text evidence="1">The sequence shown here is derived from an EMBL/GenBank/DDBJ whole genome shotgun (WGS) entry which is preliminary data.</text>
</comment>
<dbReference type="EMBL" id="VIGB01000003">
    <property type="protein sequence ID" value="TQF02163.1"/>
    <property type="molecule type" value="Genomic_DNA"/>
</dbReference>
<evidence type="ECO:0000313" key="1">
    <source>
        <dbReference type="EMBL" id="TQF02163.1"/>
    </source>
</evidence>
<name>A0A540VZK8_9ACTN</name>
<evidence type="ECO:0000313" key="2">
    <source>
        <dbReference type="Proteomes" id="UP000319103"/>
    </source>
</evidence>
<gene>
    <name evidence="1" type="ORF">E6W39_07615</name>
</gene>
<reference evidence="1 2" key="1">
    <citation type="submission" date="2019-06" db="EMBL/GenBank/DDBJ databases">
        <title>Description of Kitasatospora acidophila sp. nov. isolated from pine grove soil, and reclassification of Streptomyces novaecaesareae to Kitasatospora novaeceasareae comb. nov.</title>
        <authorList>
            <person name="Kim M.J."/>
        </authorList>
    </citation>
    <scope>NUCLEOTIDE SEQUENCE [LARGE SCALE GENOMIC DNA]</scope>
    <source>
        <strain evidence="1 2">MMS16-CNU292</strain>
    </source>
</reference>
<proteinExistence type="predicted"/>
<dbReference type="OrthoDB" id="9814648at2"/>
<accession>A0A540VZK8</accession>
<dbReference type="AlphaFoldDB" id="A0A540VZK8"/>
<organism evidence="1 2">
    <name type="scientific">Kitasatospora acidiphila</name>
    <dbReference type="NCBI Taxonomy" id="2567942"/>
    <lineage>
        <taxon>Bacteria</taxon>
        <taxon>Bacillati</taxon>
        <taxon>Actinomycetota</taxon>
        <taxon>Actinomycetes</taxon>
        <taxon>Kitasatosporales</taxon>
        <taxon>Streptomycetaceae</taxon>
        <taxon>Kitasatospora</taxon>
    </lineage>
</organism>
<protein>
    <submittedName>
        <fullName evidence="1">Uncharacterized protein</fullName>
    </submittedName>
</protein>
<sequence>MRRAASTVGALRQAGYRLGRVCDELVMDAVAPEFEGPPVVKGLVRGRVGFRYWHGRGPRGRSPAGGVLGRVRARG</sequence>
<dbReference type="Proteomes" id="UP000319103">
    <property type="component" value="Unassembled WGS sequence"/>
</dbReference>
<keyword evidence="2" id="KW-1185">Reference proteome</keyword>